<keyword evidence="2" id="KW-1185">Reference proteome</keyword>
<dbReference type="OrthoDB" id="9815802at2"/>
<evidence type="ECO:0000313" key="2">
    <source>
        <dbReference type="Proteomes" id="UP000292424"/>
    </source>
</evidence>
<dbReference type="KEGG" id="arac:E0W69_000520"/>
<protein>
    <submittedName>
        <fullName evidence="1">Uncharacterized protein</fullName>
    </submittedName>
</protein>
<gene>
    <name evidence="1" type="ORF">E0W69_000520</name>
</gene>
<proteinExistence type="predicted"/>
<dbReference type="AlphaFoldDB" id="A0A5P2FUR6"/>
<dbReference type="EMBL" id="CP044016">
    <property type="protein sequence ID" value="QES87206.1"/>
    <property type="molecule type" value="Genomic_DNA"/>
</dbReference>
<dbReference type="RefSeq" id="WP_131328084.1">
    <property type="nucleotide sequence ID" value="NZ_CP044016.1"/>
</dbReference>
<accession>A0A5P2FUR6</accession>
<reference evidence="1 2" key="1">
    <citation type="submission" date="2019-09" db="EMBL/GenBank/DDBJ databases">
        <title>Complete genome sequence of Arachidicoccus sp. B3-10 isolated from apple orchard soil.</title>
        <authorList>
            <person name="Kim H.S."/>
            <person name="Han K.-I."/>
            <person name="Suh M.K."/>
            <person name="Lee K.C."/>
            <person name="Eom M.K."/>
            <person name="Kim J.-S."/>
            <person name="Kang S.W."/>
            <person name="Sin Y."/>
            <person name="Lee J.-S."/>
        </authorList>
    </citation>
    <scope>NUCLEOTIDE SEQUENCE [LARGE SCALE GENOMIC DNA]</scope>
    <source>
        <strain evidence="1 2">B3-10</strain>
    </source>
</reference>
<sequence>MVFLDANSVVPQSFHIDGVDTSYYTLDYINAFLIWKKAFPNKESVTATFRVFPYKFTTKTQRFSYDSIININIGSQRSVARNYQLNDKSEDLFNFGNIDYNGSFGRSISFGNSQDAVFNSQFNLQMNGYIGDSIQLAAALTDNNLSIQPDGTTQQLNEFDQILIQFKKRNWEVDLGDIDLRQNNNYFLSFYKRLQGVTLAFQSNVGKNIKSRTIFNGAIAKGKFARNVLAVTDGNQGPYPLTGNNNETYFVVLAGTEKVFMDGVQLQRGQDQDYVIDYNTAQITFTSKTMISSDKRIQVEFEYADRNYLNSMVYVGNETQFGNKLKVNVAAYTNNDAKNSPINQTLDTDQKQFLADLGDSINKAYYQNVSPQAFDATLIMYRKTDTIVNGIHDSVFVYTTDSLQAKYAPSFISVGTGNGDYVYVSSDANGKVYQWVAPVNSVKQGNYVPAQFLVTPKKQQIVTTNIAYQLDKNNLLQVQLGASKYDVNTFSEKDKGNDNGIGTKLNYTHLSELTTDNHHYNVKTDLGYEYENANFRPVERLRPVEFSRDWGLPILADSTSERIASFSVLANDEKKNQLQYQLGSYTRGDGYKGIRNTLRHVQMTESGWTFNEMLSLTNMTLPDSKGYYLRPTLEISKMLRHFHNYSIGVGYLLEKNKVTFNDFDSINQNSYAFETITAFIKSDMSKTNNWTLSYYTRKDWLPTNSILTTSTRSDNLSFTGQLFSNKHNQFKLNMTYRQLHVSDTLLTTQKPENTLLGRLEYNFNEWNGLLVGNAFYEIGSGQEQKREFSYIQVQAGQGQYTWIDYNNDGVAQLNEFEIALYKDQANYIRLYTPSGDYVKADYTQLNYSFLLNPSVLFDAKSKGMKKFARRFNLQSSLQTNKKNISQGGIQFNPLQGAISDSALLDLSYIWSNTLSFNRNSTVWGADVTNILNYDKSLLTYGSESNQLNQWTFKERLNINRIYTIAFRQDLNLNKLSNPSYSNRNYSLKRIYLSPSITYTAGSHFRILSTYEFYTNKNLEEYGGEKAVSNAVSIESKYNSFQSMSLSGKFTFNQISFNGDANSTVGYTMLGGLLAGKNLLWNVNFTKRLLKNLELTFQYDGRKPAQSRTVHIGTATIRAVL</sequence>
<evidence type="ECO:0000313" key="1">
    <source>
        <dbReference type="EMBL" id="QES87206.1"/>
    </source>
</evidence>
<dbReference type="Proteomes" id="UP000292424">
    <property type="component" value="Chromosome"/>
</dbReference>
<name>A0A5P2FUR6_9BACT</name>
<organism evidence="1 2">
    <name type="scientific">Rhizosphaericola mali</name>
    <dbReference type="NCBI Taxonomy" id="2545455"/>
    <lineage>
        <taxon>Bacteria</taxon>
        <taxon>Pseudomonadati</taxon>
        <taxon>Bacteroidota</taxon>
        <taxon>Chitinophagia</taxon>
        <taxon>Chitinophagales</taxon>
        <taxon>Chitinophagaceae</taxon>
        <taxon>Rhizosphaericola</taxon>
    </lineage>
</organism>